<evidence type="ECO:0000259" key="11">
    <source>
        <dbReference type="PROSITE" id="PS50893"/>
    </source>
</evidence>
<feature type="domain" description="ABC transmembrane type-1" evidence="12">
    <location>
        <begin position="390"/>
        <end position="630"/>
    </location>
</feature>
<reference evidence="13" key="1">
    <citation type="submission" date="2020-11" db="EMBL/GenBank/DDBJ databases">
        <authorList>
            <person name="Tran Van P."/>
        </authorList>
    </citation>
    <scope>NUCLEOTIDE SEQUENCE</scope>
</reference>
<dbReference type="PANTHER" id="PTHR24223:SF443">
    <property type="entry name" value="MULTIDRUG-RESISTANCE LIKE PROTEIN 1, ISOFORM I"/>
    <property type="match status" value="1"/>
</dbReference>
<dbReference type="PROSITE" id="PS00211">
    <property type="entry name" value="ABC_TRANSPORTER_1"/>
    <property type="match status" value="2"/>
</dbReference>
<proteinExistence type="predicted"/>
<dbReference type="PANTHER" id="PTHR24223">
    <property type="entry name" value="ATP-BINDING CASSETTE SUB-FAMILY C"/>
    <property type="match status" value="1"/>
</dbReference>
<evidence type="ECO:0000256" key="6">
    <source>
        <dbReference type="ARBA" id="ARBA00022840"/>
    </source>
</evidence>
<dbReference type="InterPro" id="IPR003593">
    <property type="entry name" value="AAA+_ATPase"/>
</dbReference>
<evidence type="ECO:0000256" key="1">
    <source>
        <dbReference type="ARBA" id="ARBA00004128"/>
    </source>
</evidence>
<name>A0A7R9LQK9_9ACAR</name>
<dbReference type="CDD" id="cd03244">
    <property type="entry name" value="ABCC_MRP_domain2"/>
    <property type="match status" value="1"/>
</dbReference>
<accession>A0A7R9LQK9</accession>
<keyword evidence="2" id="KW-0813">Transport</keyword>
<evidence type="ECO:0000256" key="10">
    <source>
        <dbReference type="SAM" id="Phobius"/>
    </source>
</evidence>
<keyword evidence="3 10" id="KW-0812">Transmembrane</keyword>
<dbReference type="Gene3D" id="1.20.1560.10">
    <property type="entry name" value="ABC transporter type 1, transmembrane domain"/>
    <property type="match status" value="1"/>
</dbReference>
<dbReference type="InterPro" id="IPR036640">
    <property type="entry name" value="ABC1_TM_sf"/>
</dbReference>
<evidence type="ECO:0000256" key="2">
    <source>
        <dbReference type="ARBA" id="ARBA00022448"/>
    </source>
</evidence>
<dbReference type="FunFam" id="3.40.50.300:FF:000163">
    <property type="entry name" value="Multidrug resistance-associated protein member 4"/>
    <property type="match status" value="1"/>
</dbReference>
<feature type="transmembrane region" description="Helical" evidence="10">
    <location>
        <begin position="579"/>
        <end position="595"/>
    </location>
</feature>
<dbReference type="InterPro" id="IPR003439">
    <property type="entry name" value="ABC_transporter-like_ATP-bd"/>
</dbReference>
<dbReference type="PROSITE" id="PS50893">
    <property type="entry name" value="ABC_TRANSPORTER_2"/>
    <property type="match status" value="2"/>
</dbReference>
<dbReference type="SUPFAM" id="SSF52540">
    <property type="entry name" value="P-loop containing nucleoside triphosphate hydrolases"/>
    <property type="match status" value="3"/>
</dbReference>
<sequence>MNKYLNANEVNENFIERNTNQRTPIIVKNASFKWDKESIVGQVGAGKSSLLSALLGDMEKNRYGMDSEYDNQTEYSVLLSALLGDMEKNRYGYVNIDGKVAYVSQQAWIQNTTIRQNILFTNEYNERFYEKVLDSCALRPDLEILSAKDMTEIGEKGINLPDLEILSAKDMTEIGEKGINLSGGQRQRVSLARAVYSDADIYLLDDPLSAVDAHVGRHLFDETIGPKGILRKKTRILVTHKASVLPEVDKIIVLKEGLISEFGSFDELIAKSREFAEFIAEYVLRQESEEVDIEDEKELEMLAKLRQRVKPIIERQESRNSLASDGLVRRQGSHISTTTDSEDQKIPEAGDQIQDIQQNDGKLIDEEKPETGSMKTHVYKKYFHLVGVRLGLFAGFCLVETVFILSAQLSISLGCVGAAKRLHRILIERMMRAPVAYFDTTPIGRNLSRFSEDMELIDSELLFDFRIMCLKFFSLIVSMVMISLETPLIILAILPIIITYVRCQRIYSAGLRQIRRLISTSSSHIISHFGETFNGTSTIRAYGAKRHFLRESHSRIDGSNACAYQLVCSRGWLAIRLELLGYSIVFLSALFSVVFRETVSAGVAALAISYALNITTLIERFIYGVTETETDILAVERCLKFIEMPSEAEWFNDRTKPPSDWPLMGGIVFSNYSTKYRQELDLVLKNITLDVKPRERLAIVGRTGAGKSSLALGLFRLIEATDGTVSIDGIDCSTIGLHDLRSRLTVIPQEPVLFAGSLRHNLDPLDQWSDKEIWSALESAHLKTFVESLKSGLNHEISISGENVSVGQKQLVCLARALLRRTRVLVLDEATAAVDMETDDLIQKTIREEFDSWYVSVDMETDDLIQKTIREEFDSSTVVTIAHRLNSIRDYDKVLVLDNGSIAEFGSPEQLLTDNNSIFYSMAKHEGIV</sequence>
<keyword evidence="14" id="KW-1185">Reference proteome</keyword>
<dbReference type="OrthoDB" id="6500128at2759"/>
<evidence type="ECO:0000256" key="5">
    <source>
        <dbReference type="ARBA" id="ARBA00022741"/>
    </source>
</evidence>
<dbReference type="PROSITE" id="PS50929">
    <property type="entry name" value="ABC_TM1F"/>
    <property type="match status" value="1"/>
</dbReference>
<organism evidence="13">
    <name type="scientific">Oppiella nova</name>
    <dbReference type="NCBI Taxonomy" id="334625"/>
    <lineage>
        <taxon>Eukaryota</taxon>
        <taxon>Metazoa</taxon>
        <taxon>Ecdysozoa</taxon>
        <taxon>Arthropoda</taxon>
        <taxon>Chelicerata</taxon>
        <taxon>Arachnida</taxon>
        <taxon>Acari</taxon>
        <taxon>Acariformes</taxon>
        <taxon>Sarcoptiformes</taxon>
        <taxon>Oribatida</taxon>
        <taxon>Brachypylina</taxon>
        <taxon>Oppioidea</taxon>
        <taxon>Oppiidae</taxon>
        <taxon>Oppiella</taxon>
    </lineage>
</organism>
<dbReference type="GO" id="GO:0016887">
    <property type="term" value="F:ATP hydrolysis activity"/>
    <property type="evidence" value="ECO:0007669"/>
    <property type="project" value="InterPro"/>
</dbReference>
<dbReference type="GO" id="GO:0140359">
    <property type="term" value="F:ABC-type transporter activity"/>
    <property type="evidence" value="ECO:0007669"/>
    <property type="project" value="InterPro"/>
</dbReference>
<evidence type="ECO:0000256" key="9">
    <source>
        <dbReference type="SAM" id="MobiDB-lite"/>
    </source>
</evidence>
<gene>
    <name evidence="13" type="ORF">ONB1V03_LOCUS5534</name>
</gene>
<dbReference type="SUPFAM" id="SSF90123">
    <property type="entry name" value="ABC transporter transmembrane region"/>
    <property type="match status" value="1"/>
</dbReference>
<dbReference type="InterPro" id="IPR017871">
    <property type="entry name" value="ABC_transporter-like_CS"/>
</dbReference>
<evidence type="ECO:0000313" key="14">
    <source>
        <dbReference type="Proteomes" id="UP000728032"/>
    </source>
</evidence>
<keyword evidence="6" id="KW-0067">ATP-binding</keyword>
<feature type="transmembrane region" description="Helical" evidence="10">
    <location>
        <begin position="390"/>
        <end position="419"/>
    </location>
</feature>
<keyword evidence="5" id="KW-0547">Nucleotide-binding</keyword>
<keyword evidence="8 10" id="KW-0472">Membrane</keyword>
<feature type="domain" description="ABC transporter" evidence="11">
    <location>
        <begin position="667"/>
        <end position="924"/>
    </location>
</feature>
<protein>
    <submittedName>
        <fullName evidence="13">Uncharacterized protein</fullName>
    </submittedName>
</protein>
<dbReference type="EMBL" id="OC917071">
    <property type="protein sequence ID" value="CAD7646058.1"/>
    <property type="molecule type" value="Genomic_DNA"/>
</dbReference>
<dbReference type="InterPro" id="IPR027417">
    <property type="entry name" value="P-loop_NTPase"/>
</dbReference>
<dbReference type="Proteomes" id="UP000728032">
    <property type="component" value="Unassembled WGS sequence"/>
</dbReference>
<feature type="domain" description="ABC transporter" evidence="11">
    <location>
        <begin position="5"/>
        <end position="281"/>
    </location>
</feature>
<dbReference type="InterPro" id="IPR011527">
    <property type="entry name" value="ABC1_TM_dom"/>
</dbReference>
<dbReference type="FunFam" id="1.20.1560.10:FF:000013">
    <property type="entry name" value="ABC transporter C family member 2"/>
    <property type="match status" value="1"/>
</dbReference>
<evidence type="ECO:0000256" key="7">
    <source>
        <dbReference type="ARBA" id="ARBA00022989"/>
    </source>
</evidence>
<feature type="region of interest" description="Disordered" evidence="9">
    <location>
        <begin position="326"/>
        <end position="347"/>
    </location>
</feature>
<evidence type="ECO:0000256" key="3">
    <source>
        <dbReference type="ARBA" id="ARBA00022692"/>
    </source>
</evidence>
<comment type="subcellular location">
    <subcellularLocation>
        <location evidence="1">Vacuole membrane</location>
        <topology evidence="1">Multi-pass membrane protein</topology>
    </subcellularLocation>
</comment>
<dbReference type="AlphaFoldDB" id="A0A7R9LQK9"/>
<dbReference type="EMBL" id="CAJPVJ010002246">
    <property type="protein sequence ID" value="CAG2166002.1"/>
    <property type="molecule type" value="Genomic_DNA"/>
</dbReference>
<evidence type="ECO:0000256" key="4">
    <source>
        <dbReference type="ARBA" id="ARBA00022737"/>
    </source>
</evidence>
<dbReference type="SMART" id="SM00382">
    <property type="entry name" value="AAA"/>
    <property type="match status" value="2"/>
</dbReference>
<dbReference type="InterPro" id="IPR050173">
    <property type="entry name" value="ABC_transporter_C-like"/>
</dbReference>
<evidence type="ECO:0000256" key="8">
    <source>
        <dbReference type="ARBA" id="ARBA00023136"/>
    </source>
</evidence>
<evidence type="ECO:0000313" key="13">
    <source>
        <dbReference type="EMBL" id="CAD7646058.1"/>
    </source>
</evidence>
<evidence type="ECO:0000259" key="12">
    <source>
        <dbReference type="PROSITE" id="PS50929"/>
    </source>
</evidence>
<dbReference type="Pfam" id="PF00664">
    <property type="entry name" value="ABC_membrane"/>
    <property type="match status" value="1"/>
</dbReference>
<keyword evidence="4" id="KW-0677">Repeat</keyword>
<dbReference type="GO" id="GO:0005774">
    <property type="term" value="C:vacuolar membrane"/>
    <property type="evidence" value="ECO:0007669"/>
    <property type="project" value="UniProtKB-SubCell"/>
</dbReference>
<dbReference type="GO" id="GO:0005524">
    <property type="term" value="F:ATP binding"/>
    <property type="evidence" value="ECO:0007669"/>
    <property type="project" value="UniProtKB-KW"/>
</dbReference>
<dbReference type="CDD" id="cd03250">
    <property type="entry name" value="ABCC_MRP_domain1"/>
    <property type="match status" value="1"/>
</dbReference>
<keyword evidence="7 10" id="KW-1133">Transmembrane helix</keyword>
<dbReference type="Pfam" id="PF00005">
    <property type="entry name" value="ABC_tran"/>
    <property type="match status" value="2"/>
</dbReference>
<dbReference type="Gene3D" id="3.40.50.300">
    <property type="entry name" value="P-loop containing nucleotide triphosphate hydrolases"/>
    <property type="match status" value="3"/>
</dbReference>